<accession>U5MPK1</accession>
<dbReference type="Proteomes" id="UP000017118">
    <property type="component" value="Chromosome"/>
</dbReference>
<dbReference type="Gene3D" id="3.40.50.300">
    <property type="entry name" value="P-loop containing nucleotide triphosphate hydrolases"/>
    <property type="match status" value="1"/>
</dbReference>
<proteinExistence type="predicted"/>
<dbReference type="GeneID" id="55474000"/>
<evidence type="ECO:0000313" key="1">
    <source>
        <dbReference type="EMBL" id="AGX42500.1"/>
    </source>
</evidence>
<name>U5MPK1_CLOSA</name>
<dbReference type="KEGG" id="csb:CLSA_c15000"/>
<dbReference type="PATRIC" id="fig|1345695.10.peg.4272"/>
<keyword evidence="2" id="KW-1185">Reference proteome</keyword>
<dbReference type="AlphaFoldDB" id="U5MPK1"/>
<reference evidence="1 2" key="1">
    <citation type="journal article" date="2013" name="Genome Announc.">
        <title>Complete Genome Sequence of the Solvent Producer Clostridium saccharobutylicum NCP262 (DSM 13864).</title>
        <authorList>
            <person name="Poehlein A."/>
            <person name="Hartwich K."/>
            <person name="Krabben P."/>
            <person name="Ehrenreich A."/>
            <person name="Liebl W."/>
            <person name="Durre P."/>
            <person name="Gottschalk G."/>
            <person name="Daniel R."/>
        </authorList>
    </citation>
    <scope>NUCLEOTIDE SEQUENCE [LARGE SCALE GENOMIC DNA]</scope>
    <source>
        <strain evidence="1">DSM 13864</strain>
    </source>
</reference>
<evidence type="ECO:0000313" key="2">
    <source>
        <dbReference type="Proteomes" id="UP000017118"/>
    </source>
</evidence>
<sequence>MERVFDQFNYGNVFITGGVNKGKTSILATLMENCIDKGENIYFIDAEYELSKVFDKYDNVKSLFVSSNVVKVKQFVSDMNNGDTLIIDAYGMLSSSVKSYIKKFLATNKYRAIIASKNANDISVTQFTNVIALGTTRSFSKHIGVDTSTLASDEVLINGDKIIKFNYSEFIGYKAGLVISRMK</sequence>
<organism evidence="1 2">
    <name type="scientific">Clostridium saccharobutylicum DSM 13864</name>
    <dbReference type="NCBI Taxonomy" id="1345695"/>
    <lineage>
        <taxon>Bacteria</taxon>
        <taxon>Bacillati</taxon>
        <taxon>Bacillota</taxon>
        <taxon>Clostridia</taxon>
        <taxon>Eubacteriales</taxon>
        <taxon>Clostridiaceae</taxon>
        <taxon>Clostridium</taxon>
    </lineage>
</organism>
<dbReference type="HOGENOM" id="CLU_1472792_0_0_9"/>
<dbReference type="RefSeq" id="WP_022744779.1">
    <property type="nucleotide sequence ID" value="NC_022571.1"/>
</dbReference>
<dbReference type="InterPro" id="IPR027417">
    <property type="entry name" value="P-loop_NTPase"/>
</dbReference>
<dbReference type="SUPFAM" id="SSF52540">
    <property type="entry name" value="P-loop containing nucleoside triphosphate hydrolases"/>
    <property type="match status" value="1"/>
</dbReference>
<dbReference type="EMBL" id="CP006721">
    <property type="protein sequence ID" value="AGX42500.1"/>
    <property type="molecule type" value="Genomic_DNA"/>
</dbReference>
<protein>
    <submittedName>
        <fullName evidence="1">Uncharacterized protein</fullName>
    </submittedName>
</protein>
<gene>
    <name evidence="1" type="ORF">CLSA_c15000</name>
</gene>